<dbReference type="Proteomes" id="UP000271003">
    <property type="component" value="Chromosome"/>
</dbReference>
<dbReference type="RefSeq" id="WP_120176520.1">
    <property type="nucleotide sequence ID" value="NZ_AP018786.1"/>
</dbReference>
<dbReference type="EMBL" id="AP018786">
    <property type="protein sequence ID" value="BBF22851.1"/>
    <property type="molecule type" value="Genomic_DNA"/>
</dbReference>
<evidence type="ECO:0000259" key="2">
    <source>
        <dbReference type="Pfam" id="PF14020"/>
    </source>
</evidence>
<keyword evidence="1" id="KW-0472">Membrane</keyword>
<dbReference type="InterPro" id="IPR025330">
    <property type="entry name" value="DUF4236"/>
</dbReference>
<evidence type="ECO:0000313" key="4">
    <source>
        <dbReference type="Proteomes" id="UP000271003"/>
    </source>
</evidence>
<keyword evidence="4" id="KW-1185">Reference proteome</keyword>
<evidence type="ECO:0000256" key="1">
    <source>
        <dbReference type="SAM" id="Phobius"/>
    </source>
</evidence>
<dbReference type="KEGG" id="sutt:SUTMEG_07420"/>
<dbReference type="Pfam" id="PF14020">
    <property type="entry name" value="DUF4236"/>
    <property type="match status" value="1"/>
</dbReference>
<protein>
    <recommendedName>
        <fullName evidence="2">DUF4236 domain-containing protein</fullName>
    </recommendedName>
</protein>
<evidence type="ECO:0000313" key="3">
    <source>
        <dbReference type="EMBL" id="BBF22851.1"/>
    </source>
</evidence>
<accession>A0A2Z6I8R6</accession>
<keyword evidence="1" id="KW-1133">Transmembrane helix</keyword>
<proteinExistence type="predicted"/>
<keyword evidence="1" id="KW-0812">Transmembrane</keyword>
<dbReference type="AlphaFoldDB" id="A0A2Z6I8R6"/>
<feature type="transmembrane region" description="Helical" evidence="1">
    <location>
        <begin position="63"/>
        <end position="82"/>
    </location>
</feature>
<name>A0A2Z6I8R6_9BURK</name>
<sequence length="83" mass="8587">MGLRFQRRIRLFKGVYLNLSKTGVSFSLRGRGGGITVGKRGPRASVGIPGTGLSYQTKLGSGGGVIGIVVAVIAAIVILAQFI</sequence>
<gene>
    <name evidence="3" type="ORF">SUTMEG_07420</name>
</gene>
<organism evidence="3 4">
    <name type="scientific">Sutterella megalosphaeroides</name>
    <dbReference type="NCBI Taxonomy" id="2494234"/>
    <lineage>
        <taxon>Bacteria</taxon>
        <taxon>Pseudomonadati</taxon>
        <taxon>Pseudomonadota</taxon>
        <taxon>Betaproteobacteria</taxon>
        <taxon>Burkholderiales</taxon>
        <taxon>Sutterellaceae</taxon>
        <taxon>Sutterella</taxon>
    </lineage>
</organism>
<feature type="domain" description="DUF4236" evidence="2">
    <location>
        <begin position="3"/>
        <end position="55"/>
    </location>
</feature>
<reference evidence="3 4" key="1">
    <citation type="journal article" date="2018" name="Int. J. Syst. Evol. Microbiol.">
        <title>Mesosutterella multiformis gen. nov., sp. nov., a member of the family Sutterellaceae and Sutterella megalosphaeroides sp. nov., isolated from human faeces.</title>
        <authorList>
            <person name="Sakamoto M."/>
            <person name="Ikeyama N."/>
            <person name="Kunihiro T."/>
            <person name="Iino T."/>
            <person name="Yuki M."/>
            <person name="Ohkuma M."/>
        </authorList>
    </citation>
    <scope>NUCLEOTIDE SEQUENCE [LARGE SCALE GENOMIC DNA]</scope>
    <source>
        <strain evidence="3 4">6FBBBH3</strain>
    </source>
</reference>